<organism evidence="3 4">
    <name type="scientific">Anopheles culicifacies</name>
    <dbReference type="NCBI Taxonomy" id="139723"/>
    <lineage>
        <taxon>Eukaryota</taxon>
        <taxon>Metazoa</taxon>
        <taxon>Ecdysozoa</taxon>
        <taxon>Arthropoda</taxon>
        <taxon>Hexapoda</taxon>
        <taxon>Insecta</taxon>
        <taxon>Pterygota</taxon>
        <taxon>Neoptera</taxon>
        <taxon>Endopterygota</taxon>
        <taxon>Diptera</taxon>
        <taxon>Nematocera</taxon>
        <taxon>Culicoidea</taxon>
        <taxon>Culicidae</taxon>
        <taxon>Anophelinae</taxon>
        <taxon>Anopheles</taxon>
        <taxon>culicifacies species complex</taxon>
    </lineage>
</organism>
<feature type="compositionally biased region" description="Basic and acidic residues" evidence="1">
    <location>
        <begin position="1"/>
        <end position="10"/>
    </location>
</feature>
<evidence type="ECO:0000313" key="3">
    <source>
        <dbReference type="EnsemblMetazoa" id="ACUA017123-PA"/>
    </source>
</evidence>
<sequence>MAGLGDEHHSYHFPPPTVDFCHDDADDENDDDDDDDAGSHTMYMHTYERGGWGSRASVKCEEGQRKFCQLQTPTGPLATTTTMMMLLVLLSTSAIHFHLIPALTTN</sequence>
<dbReference type="Proteomes" id="UP000075883">
    <property type="component" value="Unassembled WGS sequence"/>
</dbReference>
<proteinExistence type="predicted"/>
<accession>A0A182MFM9</accession>
<feature type="compositionally biased region" description="Acidic residues" evidence="1">
    <location>
        <begin position="24"/>
        <end position="36"/>
    </location>
</feature>
<protein>
    <submittedName>
        <fullName evidence="3">Uncharacterized protein</fullName>
    </submittedName>
</protein>
<dbReference type="VEuPathDB" id="VectorBase:ACUA017123"/>
<reference evidence="4" key="1">
    <citation type="submission" date="2013-09" db="EMBL/GenBank/DDBJ databases">
        <title>The Genome Sequence of Anopheles culicifacies species A.</title>
        <authorList>
            <consortium name="The Broad Institute Genomics Platform"/>
            <person name="Neafsey D.E."/>
            <person name="Besansky N."/>
            <person name="Howell P."/>
            <person name="Walton C."/>
            <person name="Young S.K."/>
            <person name="Zeng Q."/>
            <person name="Gargeya S."/>
            <person name="Fitzgerald M."/>
            <person name="Haas B."/>
            <person name="Abouelleil A."/>
            <person name="Allen A.W."/>
            <person name="Alvarado L."/>
            <person name="Arachchi H.M."/>
            <person name="Berlin A.M."/>
            <person name="Chapman S.B."/>
            <person name="Gainer-Dewar J."/>
            <person name="Goldberg J."/>
            <person name="Griggs A."/>
            <person name="Gujja S."/>
            <person name="Hansen M."/>
            <person name="Howarth C."/>
            <person name="Imamovic A."/>
            <person name="Ireland A."/>
            <person name="Larimer J."/>
            <person name="McCowan C."/>
            <person name="Murphy C."/>
            <person name="Pearson M."/>
            <person name="Poon T.W."/>
            <person name="Priest M."/>
            <person name="Roberts A."/>
            <person name="Saif S."/>
            <person name="Shea T."/>
            <person name="Sisk P."/>
            <person name="Sykes S."/>
            <person name="Wortman J."/>
            <person name="Nusbaum C."/>
            <person name="Birren B."/>
        </authorList>
    </citation>
    <scope>NUCLEOTIDE SEQUENCE [LARGE SCALE GENOMIC DNA]</scope>
    <source>
        <strain evidence="4">A-37</strain>
    </source>
</reference>
<keyword evidence="4" id="KW-1185">Reference proteome</keyword>
<feature type="transmembrane region" description="Helical" evidence="2">
    <location>
        <begin position="83"/>
        <end position="103"/>
    </location>
</feature>
<name>A0A182MFM9_9DIPT</name>
<keyword evidence="2" id="KW-0812">Transmembrane</keyword>
<keyword evidence="2" id="KW-1133">Transmembrane helix</keyword>
<feature type="region of interest" description="Disordered" evidence="1">
    <location>
        <begin position="1"/>
        <end position="40"/>
    </location>
</feature>
<dbReference type="EMBL" id="AXCM01004614">
    <property type="status" value="NOT_ANNOTATED_CDS"/>
    <property type="molecule type" value="Genomic_DNA"/>
</dbReference>
<reference evidence="3" key="2">
    <citation type="submission" date="2020-05" db="UniProtKB">
        <authorList>
            <consortium name="EnsemblMetazoa"/>
        </authorList>
    </citation>
    <scope>IDENTIFICATION</scope>
    <source>
        <strain evidence="3">A-37</strain>
    </source>
</reference>
<evidence type="ECO:0000256" key="2">
    <source>
        <dbReference type="SAM" id="Phobius"/>
    </source>
</evidence>
<evidence type="ECO:0000313" key="4">
    <source>
        <dbReference type="Proteomes" id="UP000075883"/>
    </source>
</evidence>
<dbReference type="EnsemblMetazoa" id="ACUA017123-RA">
    <property type="protein sequence ID" value="ACUA017123-PA"/>
    <property type="gene ID" value="ACUA017123"/>
</dbReference>
<keyword evidence="2" id="KW-0472">Membrane</keyword>
<evidence type="ECO:0000256" key="1">
    <source>
        <dbReference type="SAM" id="MobiDB-lite"/>
    </source>
</evidence>
<dbReference type="AlphaFoldDB" id="A0A182MFM9"/>